<protein>
    <submittedName>
        <fullName evidence="3">Chromosome 3 open reading frame 20</fullName>
    </submittedName>
</protein>
<dbReference type="Pfam" id="PF14977">
    <property type="entry name" value="FAM194"/>
    <property type="match status" value="1"/>
</dbReference>
<keyword evidence="4" id="KW-1185">Reference proteome</keyword>
<feature type="region of interest" description="Disordered" evidence="1">
    <location>
        <begin position="539"/>
        <end position="594"/>
    </location>
</feature>
<gene>
    <name evidence="3" type="primary">C3orf20</name>
</gene>
<dbReference type="PANTHER" id="PTHR23093">
    <property type="entry name" value="SIMILAR TO CHROMOSOME 3 OPEN READING FRAME 20"/>
    <property type="match status" value="1"/>
</dbReference>
<evidence type="ECO:0000256" key="1">
    <source>
        <dbReference type="SAM" id="MobiDB-lite"/>
    </source>
</evidence>
<dbReference type="STRING" id="379532.ENSPCOP00000010409"/>
<feature type="domain" description="FAM194 C-terminal" evidence="2">
    <location>
        <begin position="333"/>
        <end position="516"/>
    </location>
</feature>
<feature type="region of interest" description="Disordered" evidence="1">
    <location>
        <begin position="234"/>
        <end position="267"/>
    </location>
</feature>
<feature type="compositionally biased region" description="Basic residues" evidence="1">
    <location>
        <begin position="577"/>
        <end position="586"/>
    </location>
</feature>
<dbReference type="Proteomes" id="UP000233160">
    <property type="component" value="Unassembled WGS sequence"/>
</dbReference>
<dbReference type="OMA" id="QEMCRHI"/>
<dbReference type="AlphaFoldDB" id="A0A2K6F8V0"/>
<dbReference type="GO" id="GO:0005737">
    <property type="term" value="C:cytoplasm"/>
    <property type="evidence" value="ECO:0007669"/>
    <property type="project" value="Ensembl"/>
</dbReference>
<feature type="compositionally biased region" description="Basic residues" evidence="1">
    <location>
        <begin position="787"/>
        <end position="802"/>
    </location>
</feature>
<reference evidence="3" key="1">
    <citation type="submission" date="2025-08" db="UniProtKB">
        <authorList>
            <consortium name="Ensembl"/>
        </authorList>
    </citation>
    <scope>IDENTIFICATION</scope>
</reference>
<feature type="compositionally biased region" description="Basic and acidic residues" evidence="1">
    <location>
        <begin position="758"/>
        <end position="776"/>
    </location>
</feature>
<feature type="region of interest" description="Disordered" evidence="1">
    <location>
        <begin position="728"/>
        <end position="802"/>
    </location>
</feature>
<dbReference type="Ensembl" id="ENSPCOT00000020987.1">
    <property type="protein sequence ID" value="ENSPCOP00000010409.1"/>
    <property type="gene ID" value="ENSPCOG00000016668.1"/>
</dbReference>
<proteinExistence type="predicted"/>
<dbReference type="PANTHER" id="PTHR23093:SF20">
    <property type="entry name" value="SIMILAR TO CHROMOSOME 3 OPEN READING FRAME 20"/>
    <property type="match status" value="1"/>
</dbReference>
<reference evidence="3" key="2">
    <citation type="submission" date="2025-09" db="UniProtKB">
        <authorList>
            <consortium name="Ensembl"/>
        </authorList>
    </citation>
    <scope>IDENTIFICATION</scope>
</reference>
<dbReference type="GeneTree" id="ENSGT00940000153655"/>
<name>A0A2K6F8V0_PROCO</name>
<accession>A0A2K6F8V0</accession>
<evidence type="ECO:0000313" key="4">
    <source>
        <dbReference type="Proteomes" id="UP000233160"/>
    </source>
</evidence>
<sequence length="802" mass="86210">MSCGASNRELYLQYTAAAPRLLARVSQLLVLCRNAGVSVPKGVRNIFEFTWEELITDPAVPTPSDILGLEVSFGSPPAALVEAPPVQVLAQKKPPPPGPLPPTPAATRAARYPAASPMQAHGQETLRRFQRQSIHLLTELLGLKMKAMLESASGASPLDVARRFVEASRLLHLNAKEKALDCLMGAAGRSDHSGQMGKEPSMNISAMGVNSPYQLTYESSTACLSFSLSTGREARKKTGKSKPADDASPPPIQRGAETPADGIEVSDPCPEAREKLQEMCLRGPSCAHIRPRLPSFPAHLPPTVRGRTGSMPILQMGKLSPPGFRYFRLTAPASYPSGNMAACQIPTCCPGRTITCLFNDGPGVSFLALFNAGGQGCVQYSLKTRCPYVLVLDEEGGTTNDHEGHIVHKWSWASKTETVLSLEYKVNEHIRLKVLGPDSIAVTFTSLDETVRLTVSASNCPHGPAHDRRLVRGVNGADDKVSKMSRALAEIKKRFQRTVAQFMNSVLLAAGLFTIEYPVVGKFGRPQTRPGAHLERIPKLNVHPGETPPRSLSALPESSVVESVKEEPASAPVSPVRGKKTVRTHAKATVTPRSACPPRRRALRFAGGQRGPSVPGLDLSDLVSLTAPSPSFSDCAAFFLRQSLALSPRLECRGVSLTHSNLQLLGSSDPPASASRVMFAAGKLLFGGFVLNGYGFSRQNLLKQISRARRDCAMGHFLPDGYKFSAPSSVPSRDDGAAPKALAVPKDTQGSFSLAPGDRVEKEPSPEAEKKAKEPAEELLALGTTRRGSRKLSSWRKQPPKK</sequence>
<evidence type="ECO:0000313" key="3">
    <source>
        <dbReference type="Ensembl" id="ENSPCOP00000010409.1"/>
    </source>
</evidence>
<evidence type="ECO:0000259" key="2">
    <source>
        <dbReference type="Pfam" id="PF14977"/>
    </source>
</evidence>
<dbReference type="InterPro" id="IPR029281">
    <property type="entry name" value="FAM194_C"/>
</dbReference>
<organism evidence="3 4">
    <name type="scientific">Propithecus coquereli</name>
    <name type="common">Coquerel's sifaka</name>
    <name type="synonym">Propithecus verreauxi coquereli</name>
    <dbReference type="NCBI Taxonomy" id="379532"/>
    <lineage>
        <taxon>Eukaryota</taxon>
        <taxon>Metazoa</taxon>
        <taxon>Chordata</taxon>
        <taxon>Craniata</taxon>
        <taxon>Vertebrata</taxon>
        <taxon>Euteleostomi</taxon>
        <taxon>Mammalia</taxon>
        <taxon>Eutheria</taxon>
        <taxon>Euarchontoglires</taxon>
        <taxon>Primates</taxon>
        <taxon>Strepsirrhini</taxon>
        <taxon>Lemuriformes</taxon>
        <taxon>Indriidae</taxon>
        <taxon>Propithecus</taxon>
    </lineage>
</organism>